<dbReference type="Proteomes" id="UP001370348">
    <property type="component" value="Chromosome"/>
</dbReference>
<protein>
    <submittedName>
        <fullName evidence="2">Nuclear transport factor 2 family protein</fullName>
    </submittedName>
</protein>
<dbReference type="RefSeq" id="WP_394824409.1">
    <property type="nucleotide sequence ID" value="NZ_CP089984.1"/>
</dbReference>
<sequence length="121" mass="13886">MHETAAREFAQNWLAAWTGGAPAVARLLSFYAPDALYCDPAHPEGIRGQERLKAYFDRLLPRYPDWRWEIVELFSTERGFTLKWKATLNDRTCHGLDIVDVDGAKIVRNEVFFDPRALFGA</sequence>
<dbReference type="Gene3D" id="3.10.450.50">
    <property type="match status" value="1"/>
</dbReference>
<reference evidence="2 3" key="1">
    <citation type="submission" date="2021-12" db="EMBL/GenBank/DDBJ databases">
        <title>Discovery of the Pendulisporaceae a myxobacterial family with distinct sporulation behavior and unique specialized metabolism.</title>
        <authorList>
            <person name="Garcia R."/>
            <person name="Popoff A."/>
            <person name="Bader C.D."/>
            <person name="Loehr J."/>
            <person name="Walesch S."/>
            <person name="Walt C."/>
            <person name="Boldt J."/>
            <person name="Bunk B."/>
            <person name="Haeckl F.J.F.P.J."/>
            <person name="Gunesch A.P."/>
            <person name="Birkelbach J."/>
            <person name="Nuebel U."/>
            <person name="Pietschmann T."/>
            <person name="Bach T."/>
            <person name="Mueller R."/>
        </authorList>
    </citation>
    <scope>NUCLEOTIDE SEQUENCE [LARGE SCALE GENOMIC DNA]</scope>
    <source>
        <strain evidence="2 3">MSr11954</strain>
    </source>
</reference>
<dbReference type="EMBL" id="CP089984">
    <property type="protein sequence ID" value="WXB14784.1"/>
    <property type="molecule type" value="Genomic_DNA"/>
</dbReference>
<dbReference type="SUPFAM" id="SSF54427">
    <property type="entry name" value="NTF2-like"/>
    <property type="match status" value="1"/>
</dbReference>
<dbReference type="Pfam" id="PF12680">
    <property type="entry name" value="SnoaL_2"/>
    <property type="match status" value="1"/>
</dbReference>
<feature type="domain" description="SnoaL-like" evidence="1">
    <location>
        <begin position="11"/>
        <end position="108"/>
    </location>
</feature>
<keyword evidence="3" id="KW-1185">Reference proteome</keyword>
<accession>A0ABZ2LV29</accession>
<proteinExistence type="predicted"/>
<evidence type="ECO:0000313" key="2">
    <source>
        <dbReference type="EMBL" id="WXB14784.1"/>
    </source>
</evidence>
<evidence type="ECO:0000259" key="1">
    <source>
        <dbReference type="Pfam" id="PF12680"/>
    </source>
</evidence>
<gene>
    <name evidence="2" type="ORF">LZC94_44065</name>
</gene>
<dbReference type="InterPro" id="IPR032710">
    <property type="entry name" value="NTF2-like_dom_sf"/>
</dbReference>
<evidence type="ECO:0000313" key="3">
    <source>
        <dbReference type="Proteomes" id="UP001370348"/>
    </source>
</evidence>
<organism evidence="2 3">
    <name type="scientific">Pendulispora albinea</name>
    <dbReference type="NCBI Taxonomy" id="2741071"/>
    <lineage>
        <taxon>Bacteria</taxon>
        <taxon>Pseudomonadati</taxon>
        <taxon>Myxococcota</taxon>
        <taxon>Myxococcia</taxon>
        <taxon>Myxococcales</taxon>
        <taxon>Sorangiineae</taxon>
        <taxon>Pendulisporaceae</taxon>
        <taxon>Pendulispora</taxon>
    </lineage>
</organism>
<name>A0ABZ2LV29_9BACT</name>
<dbReference type="InterPro" id="IPR037401">
    <property type="entry name" value="SnoaL-like"/>
</dbReference>